<evidence type="ECO:0000313" key="1">
    <source>
        <dbReference type="EMBL" id="ODS29844.1"/>
    </source>
</evidence>
<dbReference type="Proteomes" id="UP000094056">
    <property type="component" value="Unassembled WGS sequence"/>
</dbReference>
<evidence type="ECO:0008006" key="3">
    <source>
        <dbReference type="Google" id="ProtNLM"/>
    </source>
</evidence>
<dbReference type="EMBL" id="MAYW01000355">
    <property type="protein sequence ID" value="ODS29844.1"/>
    <property type="molecule type" value="Genomic_DNA"/>
</dbReference>
<name>A0A1E3X4E5_9BACT</name>
<dbReference type="AlphaFoldDB" id="A0A1E3X4E5"/>
<protein>
    <recommendedName>
        <fullName evidence="3">Antitoxin</fullName>
    </recommendedName>
</protein>
<sequence>MKTVDISSNILSIKELLDMAKEESLLVKTKDGESFVISSADEFDSEVELLRRNHKFLSMLDRFKSSDETIPIDEVEKNLR</sequence>
<accession>A0A1E3X4E5</accession>
<evidence type="ECO:0000313" key="2">
    <source>
        <dbReference type="Proteomes" id="UP000094056"/>
    </source>
</evidence>
<reference evidence="1 2" key="1">
    <citation type="submission" date="2016-07" db="EMBL/GenBank/DDBJ databases">
        <title>Draft genome of Scalindua rubra, obtained from a brine-seawater interface in the Red Sea, sheds light on salt adaptation in anammox bacteria.</title>
        <authorList>
            <person name="Speth D.R."/>
            <person name="Lagkouvardos I."/>
            <person name="Wang Y."/>
            <person name="Qian P.-Y."/>
            <person name="Dutilh B.E."/>
            <person name="Jetten M.S."/>
        </authorList>
    </citation>
    <scope>NUCLEOTIDE SEQUENCE [LARGE SCALE GENOMIC DNA]</scope>
    <source>
        <strain evidence="1">BSI-1</strain>
    </source>
</reference>
<comment type="caution">
    <text evidence="1">The sequence shown here is derived from an EMBL/GenBank/DDBJ whole genome shotgun (WGS) entry which is preliminary data.</text>
</comment>
<gene>
    <name evidence="1" type="ORF">SCARUB_05054</name>
</gene>
<organism evidence="1 2">
    <name type="scientific">Candidatus Scalindua rubra</name>
    <dbReference type="NCBI Taxonomy" id="1872076"/>
    <lineage>
        <taxon>Bacteria</taxon>
        <taxon>Pseudomonadati</taxon>
        <taxon>Planctomycetota</taxon>
        <taxon>Candidatus Brocadiia</taxon>
        <taxon>Candidatus Brocadiales</taxon>
        <taxon>Candidatus Scalinduaceae</taxon>
        <taxon>Candidatus Scalindua</taxon>
    </lineage>
</organism>
<proteinExistence type="predicted"/>